<keyword evidence="1" id="KW-0472">Membrane</keyword>
<organism evidence="2 3">
    <name type="scientific">Candidatus Falkowbacteria bacterium RIFOXYD2_FULL_34_120</name>
    <dbReference type="NCBI Taxonomy" id="1798007"/>
    <lineage>
        <taxon>Bacteria</taxon>
        <taxon>Candidatus Falkowiibacteriota</taxon>
    </lineage>
</organism>
<evidence type="ECO:0000313" key="3">
    <source>
        <dbReference type="Proteomes" id="UP000177579"/>
    </source>
</evidence>
<name>A0A1F5TSE5_9BACT</name>
<reference evidence="2 3" key="1">
    <citation type="journal article" date="2016" name="Nat. Commun.">
        <title>Thousands of microbial genomes shed light on interconnected biogeochemical processes in an aquifer system.</title>
        <authorList>
            <person name="Anantharaman K."/>
            <person name="Brown C.T."/>
            <person name="Hug L.A."/>
            <person name="Sharon I."/>
            <person name="Castelle C.J."/>
            <person name="Probst A.J."/>
            <person name="Thomas B.C."/>
            <person name="Singh A."/>
            <person name="Wilkins M.J."/>
            <person name="Karaoz U."/>
            <person name="Brodie E.L."/>
            <person name="Williams K.H."/>
            <person name="Hubbard S.S."/>
            <person name="Banfield J.F."/>
        </authorList>
    </citation>
    <scope>NUCLEOTIDE SEQUENCE [LARGE SCALE GENOMIC DNA]</scope>
</reference>
<gene>
    <name evidence="2" type="ORF">A2531_00835</name>
</gene>
<dbReference type="AlphaFoldDB" id="A0A1F5TSE5"/>
<sequence length="132" mass="15115">MIALIILIVTIIATYILIFSSWLFDSFTVVNFWWGLGAIISMILISDVLTKILAFLIVYYEKPKITRNAIRLLTSSKSIKELENNIEKVKEQIFNSVFAEKGCNFFNSSRLLDEESINSAIRKTAKKLECNN</sequence>
<feature type="transmembrane region" description="Helical" evidence="1">
    <location>
        <begin position="36"/>
        <end position="60"/>
    </location>
</feature>
<comment type="caution">
    <text evidence="2">The sequence shown here is derived from an EMBL/GenBank/DDBJ whole genome shotgun (WGS) entry which is preliminary data.</text>
</comment>
<dbReference type="Proteomes" id="UP000177579">
    <property type="component" value="Unassembled WGS sequence"/>
</dbReference>
<accession>A0A1F5TSE5</accession>
<evidence type="ECO:0000256" key="1">
    <source>
        <dbReference type="SAM" id="Phobius"/>
    </source>
</evidence>
<protein>
    <submittedName>
        <fullName evidence="2">Uncharacterized protein</fullName>
    </submittedName>
</protein>
<dbReference type="EMBL" id="MFGO01000003">
    <property type="protein sequence ID" value="OGF41890.1"/>
    <property type="molecule type" value="Genomic_DNA"/>
</dbReference>
<keyword evidence="1" id="KW-1133">Transmembrane helix</keyword>
<evidence type="ECO:0000313" key="2">
    <source>
        <dbReference type="EMBL" id="OGF41890.1"/>
    </source>
</evidence>
<keyword evidence="1" id="KW-0812">Transmembrane</keyword>
<proteinExistence type="predicted"/>
<feature type="transmembrane region" description="Helical" evidence="1">
    <location>
        <begin position="5"/>
        <end position="24"/>
    </location>
</feature>